<gene>
    <name evidence="1" type="ORF">H9734_05010</name>
</gene>
<proteinExistence type="predicted"/>
<protein>
    <recommendedName>
        <fullName evidence="3">SynChlorMet cassette protein ScmC</fullName>
    </recommendedName>
</protein>
<evidence type="ECO:0000313" key="2">
    <source>
        <dbReference type="Proteomes" id="UP000886890"/>
    </source>
</evidence>
<accession>A0A9D1XD98</accession>
<reference evidence="1" key="2">
    <citation type="submission" date="2021-04" db="EMBL/GenBank/DDBJ databases">
        <authorList>
            <person name="Gilroy R."/>
        </authorList>
    </citation>
    <scope>NUCLEOTIDE SEQUENCE</scope>
    <source>
        <strain evidence="1">CHK183-1962</strain>
    </source>
</reference>
<dbReference type="SUPFAM" id="SSF53795">
    <property type="entry name" value="PEP carboxykinase-like"/>
    <property type="match status" value="1"/>
</dbReference>
<comment type="caution">
    <text evidence="1">The sequence shown here is derived from an EMBL/GenBank/DDBJ whole genome shotgun (WGS) entry which is preliminary data.</text>
</comment>
<evidence type="ECO:0000313" key="1">
    <source>
        <dbReference type="EMBL" id="HIX76942.1"/>
    </source>
</evidence>
<organism evidence="1 2">
    <name type="scientific">Candidatus Fusicatenibacter merdavium</name>
    <dbReference type="NCBI Taxonomy" id="2838600"/>
    <lineage>
        <taxon>Bacteria</taxon>
        <taxon>Bacillati</taxon>
        <taxon>Bacillota</taxon>
        <taxon>Clostridia</taxon>
        <taxon>Lachnospirales</taxon>
        <taxon>Lachnospiraceae</taxon>
        <taxon>Fusicatenibacter</taxon>
    </lineage>
</organism>
<dbReference type="Proteomes" id="UP000886890">
    <property type="component" value="Unassembled WGS sequence"/>
</dbReference>
<name>A0A9D1XD98_9FIRM</name>
<dbReference type="AlphaFoldDB" id="A0A9D1XD98"/>
<evidence type="ECO:0008006" key="3">
    <source>
        <dbReference type="Google" id="ProtNLM"/>
    </source>
</evidence>
<sequence>MKKESEMNLCVADTCLKLILKQQNQTLRCDDDKVNENKIEDYLNNKYWRTGETSGAKIVNIYPTLQLPPVGGQTVWETDICTVKLSGGVEIRIYHDGIIKRPYAIYSDSQENGIHVWADENWLKRYYHTNYVFNICAVEKLLIRNRKAVFHCCYVRTDENAILFSGDSGIGKSTQGALWEKYMGASVVNGDRAVLGKKDGCWYVFGFPFSGTSGICHNVTSPLKGIIFLSQAKENKIFRLDPIEAGKRLWSQFTINQWDAGFVSTALELINEIASDVPIYELCCTPDERAVACTRNMLGL</sequence>
<reference evidence="1" key="1">
    <citation type="journal article" date="2021" name="PeerJ">
        <title>Extensive microbial diversity within the chicken gut microbiome revealed by metagenomics and culture.</title>
        <authorList>
            <person name="Gilroy R."/>
            <person name="Ravi A."/>
            <person name="Getino M."/>
            <person name="Pursley I."/>
            <person name="Horton D.L."/>
            <person name="Alikhan N.F."/>
            <person name="Baker D."/>
            <person name="Gharbi K."/>
            <person name="Hall N."/>
            <person name="Watson M."/>
            <person name="Adriaenssens E.M."/>
            <person name="Foster-Nyarko E."/>
            <person name="Jarju S."/>
            <person name="Secka A."/>
            <person name="Antonio M."/>
            <person name="Oren A."/>
            <person name="Chaudhuri R.R."/>
            <person name="La Ragione R."/>
            <person name="Hildebrand F."/>
            <person name="Pallen M.J."/>
        </authorList>
    </citation>
    <scope>NUCLEOTIDE SEQUENCE</scope>
    <source>
        <strain evidence="1">CHK183-1962</strain>
    </source>
</reference>
<dbReference type="EMBL" id="DXEK01000082">
    <property type="protein sequence ID" value="HIX76942.1"/>
    <property type="molecule type" value="Genomic_DNA"/>
</dbReference>